<keyword evidence="2" id="KW-0540">Nuclease</keyword>
<name>A0A8S5R3U8_9CAUD</name>
<feature type="domain" description="Putative exodeoxyribonuclease 8 PDDEXK-like" evidence="1">
    <location>
        <begin position="19"/>
        <end position="251"/>
    </location>
</feature>
<protein>
    <submittedName>
        <fullName evidence="2">Exonuclease</fullName>
    </submittedName>
</protein>
<keyword evidence="2" id="KW-0269">Exonuclease</keyword>
<dbReference type="Pfam" id="PF12684">
    <property type="entry name" value="DUF3799"/>
    <property type="match status" value="1"/>
</dbReference>
<accession>A0A8S5R3U8</accession>
<dbReference type="InterPro" id="IPR011604">
    <property type="entry name" value="PDDEXK-like_dom_sf"/>
</dbReference>
<reference evidence="2" key="1">
    <citation type="journal article" date="2021" name="Proc. Natl. Acad. Sci. U.S.A.">
        <title>A Catalog of Tens of Thousands of Viruses from Human Metagenomes Reveals Hidden Associations with Chronic Diseases.</title>
        <authorList>
            <person name="Tisza M.J."/>
            <person name="Buck C.B."/>
        </authorList>
    </citation>
    <scope>NUCLEOTIDE SEQUENCE</scope>
    <source>
        <strain evidence="2">CtxlX31</strain>
    </source>
</reference>
<evidence type="ECO:0000313" key="2">
    <source>
        <dbReference type="EMBL" id="DAE26143.1"/>
    </source>
</evidence>
<dbReference type="InterPro" id="IPR024432">
    <property type="entry name" value="Put_RecE_PDDEXK-like_dom"/>
</dbReference>
<dbReference type="Gene3D" id="3.90.320.10">
    <property type="match status" value="1"/>
</dbReference>
<dbReference type="EMBL" id="BK015810">
    <property type="protein sequence ID" value="DAE26143.1"/>
    <property type="molecule type" value="Genomic_DNA"/>
</dbReference>
<keyword evidence="2" id="KW-0378">Hydrolase</keyword>
<sequence>MILTEENYYTREADMEYLSVSQYKKFAGCLGRMGCEAKAMAELNGEWEDDKSTALMVGSYVDAHFEGTLDIFKAQNPDIFTKQGALKAEYRRAEEVINRIERDPYFMAHMAGEKQVIMTGELFGAKWKIKMDSYFPDRLIVDLKTMKSLGERFYSADFGNMDFVRNWGYDIQGAIYQKIVEINTGKKLPFKIAAASKEEYPDIDIIQVEQSLLDAALAEVEKNVPRILAIKKGEYDPVRCEKRDCNYCKHTKILTHSIWSDELLVNL</sequence>
<organism evidence="2">
    <name type="scientific">Myoviridae sp. ctxlX31</name>
    <dbReference type="NCBI Taxonomy" id="2827293"/>
    <lineage>
        <taxon>Viruses</taxon>
        <taxon>Duplodnaviria</taxon>
        <taxon>Heunggongvirae</taxon>
        <taxon>Uroviricota</taxon>
        <taxon>Caudoviricetes</taxon>
    </lineage>
</organism>
<dbReference type="GO" id="GO:0004527">
    <property type="term" value="F:exonuclease activity"/>
    <property type="evidence" value="ECO:0007669"/>
    <property type="project" value="UniProtKB-KW"/>
</dbReference>
<proteinExistence type="predicted"/>
<evidence type="ECO:0000259" key="1">
    <source>
        <dbReference type="Pfam" id="PF12684"/>
    </source>
</evidence>